<dbReference type="Pfam" id="PF06904">
    <property type="entry name" value="Extensin-like_C"/>
    <property type="match status" value="1"/>
</dbReference>
<organism evidence="2 3">
    <name type="scientific">Steroidobacter gossypii</name>
    <dbReference type="NCBI Taxonomy" id="2805490"/>
    <lineage>
        <taxon>Bacteria</taxon>
        <taxon>Pseudomonadati</taxon>
        <taxon>Pseudomonadota</taxon>
        <taxon>Gammaproteobacteria</taxon>
        <taxon>Steroidobacterales</taxon>
        <taxon>Steroidobacteraceae</taxon>
        <taxon>Steroidobacter</taxon>
    </lineage>
</organism>
<reference evidence="2 3" key="1">
    <citation type="journal article" date="2021" name="Int. J. Syst. Evol. Microbiol.">
        <title>Steroidobacter gossypii sp. nov., isolated from soil of cotton cropping field.</title>
        <authorList>
            <person name="Huang R."/>
            <person name="Yang S."/>
            <person name="Zhen C."/>
            <person name="Liu W."/>
        </authorList>
    </citation>
    <scope>NUCLEOTIDE SEQUENCE [LARGE SCALE GENOMIC DNA]</scope>
    <source>
        <strain evidence="2 3">S1-65</strain>
    </source>
</reference>
<comment type="caution">
    <text evidence="2">The sequence shown here is derived from an EMBL/GenBank/DDBJ whole genome shotgun (WGS) entry which is preliminary data.</text>
</comment>
<protein>
    <submittedName>
        <fullName evidence="2">Extensin family protein</fullName>
    </submittedName>
</protein>
<sequence>MRLFIILLVIVLAVAGALYGVRSGMIAVPPDWNPWATLDVNAEPNFLTRHKLARLSKSSELCQQVLATTNLKYARVDDRTTGPACGFFNAVRIEKTSAAVGKPFSLSCRAAVSLAMWERHVLAPAAQAHFGKRVASLEHFGSYSCRNVYGRANATRSQHATAEALDLAGFVLEDGERIRVLKDWNEGGARAAFLRDVRTGACRFFDGVLSPDYNAAHRDHFHFDRGPYRVCR</sequence>
<gene>
    <name evidence="2" type="ORF">JM946_25480</name>
</gene>
<evidence type="ECO:0000259" key="1">
    <source>
        <dbReference type="Pfam" id="PF06904"/>
    </source>
</evidence>
<dbReference type="RefSeq" id="WP_203170204.1">
    <property type="nucleotide sequence ID" value="NZ_JAEVLS010000006.1"/>
</dbReference>
<proteinExistence type="predicted"/>
<dbReference type="Proteomes" id="UP000661077">
    <property type="component" value="Unassembled WGS sequence"/>
</dbReference>
<dbReference type="InterPro" id="IPR009683">
    <property type="entry name" value="Extensin-like_C"/>
</dbReference>
<name>A0ABS1X4F9_9GAMM</name>
<dbReference type="EMBL" id="JAEVLS010000006">
    <property type="protein sequence ID" value="MBM0108097.1"/>
    <property type="molecule type" value="Genomic_DNA"/>
</dbReference>
<accession>A0ABS1X4F9</accession>
<evidence type="ECO:0000313" key="2">
    <source>
        <dbReference type="EMBL" id="MBM0108097.1"/>
    </source>
</evidence>
<feature type="domain" description="Extensin-like C-terminal" evidence="1">
    <location>
        <begin position="61"/>
        <end position="232"/>
    </location>
</feature>
<keyword evidence="3" id="KW-1185">Reference proteome</keyword>
<evidence type="ECO:0000313" key="3">
    <source>
        <dbReference type="Proteomes" id="UP000661077"/>
    </source>
</evidence>